<dbReference type="Gene3D" id="2.40.110.20">
    <property type="match status" value="1"/>
</dbReference>
<keyword evidence="2" id="KW-0285">Flavoprotein</keyword>
<protein>
    <submittedName>
        <fullName evidence="7">Acyl-CoA dehydrogenase</fullName>
        <ecNumber evidence="7">1.3.8.7</ecNumber>
    </submittedName>
</protein>
<evidence type="ECO:0000256" key="1">
    <source>
        <dbReference type="ARBA" id="ARBA00009347"/>
    </source>
</evidence>
<evidence type="ECO:0000313" key="7">
    <source>
        <dbReference type="EMBL" id="AUX08452.1"/>
    </source>
</evidence>
<dbReference type="Gene3D" id="1.20.140.10">
    <property type="entry name" value="Butyryl-CoA Dehydrogenase, subunit A, domain 3"/>
    <property type="match status" value="1"/>
</dbReference>
<sequence length="632" mass="70163">MDGPPFEYGEYEEGKDVNYWRLNPALQAAAGRVYPDEEFEWAAERLEEFGGVVGHTIADNADLIDEHGPELRTYDRHGDLLNEVRYYPKQFENEELIYERGILADAFEPPPGREEPLGLVHTLTMQLLLSYADTGLVCSQSMTVGAALVLRNHDHGNHYEEYFEGLTAREYDDVIEGGMFLTEEQGGSDVGAAETTAEPVGVPREATSSATEEATGRDDEGTAATDEEGRGVHGDGGVIAPEDPIETRTYELTGEKWFCSNIDAQGTLALGRRPGAPEGTKGLSLFLVPHELPSGELNPQIYRRLKDKLGTESVPTGEVEFDGTTGYLVGEPERGFKYMTTMLNWERVTNSVGAVGIIGRLLLESKIHAANREAFGQPIGEFPLLQRDLVEMAVTHEATLSFAMEAARWFDRYERDHGDDRAFRLMRLLVPVSKHVTTRAAVDTASYAMEIQGGNGYVREFVTHRLYRDVQALPIWEGTANILSLDVLRAMETERAHEALIPLVEGYLDDVEHPLLEEQATTVREEFRALQEALVALGSGDGDYAQHEAKEVTEYIYDVLTAVLLLSRAQRSLAEDSDAREAVVARLFIEETFSDRDARGVTTGEALPMEYFDAVVRYDEVDPNRLAESPSG</sequence>
<dbReference type="PANTHER" id="PTHR42707:SF2">
    <property type="entry name" value="ACD11 DEHYDROGENASE"/>
    <property type="match status" value="1"/>
</dbReference>
<dbReference type="InterPro" id="IPR036250">
    <property type="entry name" value="AcylCo_DH-like_C"/>
</dbReference>
<name>A0A343TH80_9EURY</name>
<dbReference type="GO" id="GO:0070991">
    <property type="term" value="F:medium-chain fatty acyl-CoA dehydrogenase activity"/>
    <property type="evidence" value="ECO:0007669"/>
    <property type="project" value="UniProtKB-EC"/>
</dbReference>
<evidence type="ECO:0000259" key="5">
    <source>
        <dbReference type="Pfam" id="PF00441"/>
    </source>
</evidence>
<dbReference type="PANTHER" id="PTHR42707">
    <property type="entry name" value="ACYL-COA DEHYDROGENASE"/>
    <property type="match status" value="1"/>
</dbReference>
<dbReference type="InterPro" id="IPR041504">
    <property type="entry name" value="AidB_N"/>
</dbReference>
<proteinExistence type="inferred from homology"/>
<organism evidence="7 8">
    <name type="scientific">Halalkaliarchaeum desulfuricum</name>
    <dbReference type="NCBI Taxonomy" id="2055893"/>
    <lineage>
        <taxon>Archaea</taxon>
        <taxon>Methanobacteriati</taxon>
        <taxon>Methanobacteriota</taxon>
        <taxon>Stenosarchaea group</taxon>
        <taxon>Halobacteria</taxon>
        <taxon>Halobacteriales</taxon>
        <taxon>Haloferacaceae</taxon>
        <taxon>Halalkaliarchaeum</taxon>
    </lineage>
</organism>
<dbReference type="Proteomes" id="UP000263012">
    <property type="component" value="Chromosome"/>
</dbReference>
<keyword evidence="7" id="KW-0560">Oxidoreductase</keyword>
<evidence type="ECO:0000313" key="8">
    <source>
        <dbReference type="Proteomes" id="UP000263012"/>
    </source>
</evidence>
<dbReference type="EMBL" id="CP025066">
    <property type="protein sequence ID" value="AUX08452.1"/>
    <property type="molecule type" value="Genomic_DNA"/>
</dbReference>
<dbReference type="PROSITE" id="PS00073">
    <property type="entry name" value="ACYL_COA_DH_2"/>
    <property type="match status" value="1"/>
</dbReference>
<evidence type="ECO:0000256" key="2">
    <source>
        <dbReference type="ARBA" id="ARBA00022630"/>
    </source>
</evidence>
<dbReference type="RefSeq" id="WP_119815394.1">
    <property type="nucleotide sequence ID" value="NZ_CP025066.1"/>
</dbReference>
<evidence type="ECO:0000259" key="6">
    <source>
        <dbReference type="Pfam" id="PF18158"/>
    </source>
</evidence>
<reference evidence="8" key="1">
    <citation type="submission" date="2017-11" db="EMBL/GenBank/DDBJ databases">
        <title>Phenotypic and genomic properties of facultatively anaerobic sulfur-reducing natronoarchaea from hypersaline soda lakes.</title>
        <authorList>
            <person name="Sorokin D.Y."/>
            <person name="Kublanov I.V."/>
            <person name="Roman P."/>
            <person name="Sinninghe Damste J.S."/>
            <person name="Golyshin P.N."/>
            <person name="Rojo D."/>
            <person name="Ciordia S."/>
            <person name="Mena M.D.C."/>
            <person name="Ferrer M."/>
            <person name="Messina E."/>
            <person name="Smedile F."/>
            <person name="La Spada G."/>
            <person name="La Cono V."/>
            <person name="Yakimov M.M."/>
        </authorList>
    </citation>
    <scope>NUCLEOTIDE SEQUENCE [LARGE SCALE GENOMIC DNA]</scope>
    <source>
        <strain evidence="8">AArc-Sl</strain>
    </source>
</reference>
<evidence type="ECO:0000256" key="4">
    <source>
        <dbReference type="SAM" id="MobiDB-lite"/>
    </source>
</evidence>
<dbReference type="GeneID" id="37877151"/>
<dbReference type="EC" id="1.3.8.7" evidence="7"/>
<comment type="similarity">
    <text evidence="1">Belongs to the acyl-CoA dehydrogenase family.</text>
</comment>
<evidence type="ECO:0000256" key="3">
    <source>
        <dbReference type="ARBA" id="ARBA00022827"/>
    </source>
</evidence>
<dbReference type="KEGG" id="hdf:AArcSl_0807"/>
<dbReference type="SUPFAM" id="SSF47203">
    <property type="entry name" value="Acyl-CoA dehydrogenase C-terminal domain-like"/>
    <property type="match status" value="1"/>
</dbReference>
<keyword evidence="3" id="KW-0274">FAD</keyword>
<dbReference type="InterPro" id="IPR009075">
    <property type="entry name" value="AcylCo_DH/oxidase_C"/>
</dbReference>
<dbReference type="Pfam" id="PF18158">
    <property type="entry name" value="AidB_N"/>
    <property type="match status" value="1"/>
</dbReference>
<dbReference type="SUPFAM" id="SSF56645">
    <property type="entry name" value="Acyl-CoA dehydrogenase NM domain-like"/>
    <property type="match status" value="2"/>
</dbReference>
<dbReference type="InterPro" id="IPR052904">
    <property type="entry name" value="Acyl-CoA_dehydrogenase-like"/>
</dbReference>
<dbReference type="AlphaFoldDB" id="A0A343TH80"/>
<feature type="domain" description="Adaptive response protein AidB N-terminal" evidence="6">
    <location>
        <begin position="15"/>
        <end position="172"/>
    </location>
</feature>
<dbReference type="InterPro" id="IPR009100">
    <property type="entry name" value="AcylCoA_DH/oxidase_NM_dom_sf"/>
</dbReference>
<dbReference type="Gene3D" id="6.10.250.600">
    <property type="match status" value="1"/>
</dbReference>
<dbReference type="Pfam" id="PF00441">
    <property type="entry name" value="Acyl-CoA_dh_1"/>
    <property type="match status" value="1"/>
</dbReference>
<feature type="region of interest" description="Disordered" evidence="4">
    <location>
        <begin position="184"/>
        <end position="244"/>
    </location>
</feature>
<accession>A0A343TH80</accession>
<dbReference type="InterPro" id="IPR006089">
    <property type="entry name" value="Acyl-CoA_DH_CS"/>
</dbReference>
<keyword evidence="8" id="KW-1185">Reference proteome</keyword>
<feature type="domain" description="Acyl-CoA dehydrogenase/oxidase C-terminal" evidence="5">
    <location>
        <begin position="334"/>
        <end position="491"/>
    </location>
</feature>
<gene>
    <name evidence="7" type="primary">acd</name>
    <name evidence="7" type="ORF">AArcSl_0807</name>
</gene>